<dbReference type="EMBL" id="JBAHYK010000191">
    <property type="protein sequence ID" value="KAL0576888.1"/>
    <property type="molecule type" value="Genomic_DNA"/>
</dbReference>
<name>A0ABR3FNQ8_9AGAR</name>
<feature type="compositionally biased region" description="Low complexity" evidence="1">
    <location>
        <begin position="84"/>
        <end position="93"/>
    </location>
</feature>
<feature type="compositionally biased region" description="Polar residues" evidence="1">
    <location>
        <begin position="258"/>
        <end position="271"/>
    </location>
</feature>
<dbReference type="Gene3D" id="1.10.220.150">
    <property type="entry name" value="Arf GTPase activating protein"/>
    <property type="match status" value="1"/>
</dbReference>
<feature type="region of interest" description="Disordered" evidence="1">
    <location>
        <begin position="42"/>
        <end position="171"/>
    </location>
</feature>
<feature type="compositionally biased region" description="Pro residues" evidence="1">
    <location>
        <begin position="70"/>
        <end position="83"/>
    </location>
</feature>
<reference evidence="2 3" key="1">
    <citation type="submission" date="2024-02" db="EMBL/GenBank/DDBJ databases">
        <title>A draft genome for the cacao thread blight pathogen Marasmius crinis-equi.</title>
        <authorList>
            <person name="Cohen S.P."/>
            <person name="Baruah I.K."/>
            <person name="Amoako-Attah I."/>
            <person name="Bukari Y."/>
            <person name="Meinhardt L.W."/>
            <person name="Bailey B.A."/>
        </authorList>
    </citation>
    <scope>NUCLEOTIDE SEQUENCE [LARGE SCALE GENOMIC DNA]</scope>
    <source>
        <strain evidence="2 3">GH-76</strain>
    </source>
</reference>
<feature type="compositionally biased region" description="Low complexity" evidence="1">
    <location>
        <begin position="121"/>
        <end position="132"/>
    </location>
</feature>
<accession>A0ABR3FNQ8</accession>
<dbReference type="Proteomes" id="UP001465976">
    <property type="component" value="Unassembled WGS sequence"/>
</dbReference>
<keyword evidence="3" id="KW-1185">Reference proteome</keyword>
<evidence type="ECO:0000256" key="1">
    <source>
        <dbReference type="SAM" id="MobiDB-lite"/>
    </source>
</evidence>
<dbReference type="InterPro" id="IPR038508">
    <property type="entry name" value="ArfGAP_dom_sf"/>
</dbReference>
<dbReference type="InterPro" id="IPR051718">
    <property type="entry name" value="ARF_GTPase-activating"/>
</dbReference>
<evidence type="ECO:0000313" key="3">
    <source>
        <dbReference type="Proteomes" id="UP001465976"/>
    </source>
</evidence>
<feature type="region of interest" description="Disordered" evidence="1">
    <location>
        <begin position="188"/>
        <end position="313"/>
    </location>
</feature>
<proteinExistence type="predicted"/>
<dbReference type="PANTHER" id="PTHR45705">
    <property type="entry name" value="FI20236P1"/>
    <property type="match status" value="1"/>
</dbReference>
<sequence length="313" mass="32364">MESIQKWGNRLANLYWESHLRAGHVPPDHKMESFIRSKYESRRWAMEGPPPADPSVLDNGQGQQSQAAEPPAPAPQVSPPPSASTPARHAAPPVTNRQPQGHQLLSAGLVGQQHSRVTSNPAQAAPAPVQAAPAPPPAQAPENDLFSLDFHTPTSASPVNNTSASQAPKKDVKQDILSLFSTPPAQAAPAMGAGMGQFGGMPAQNSPWASAPPANQPAAQPTSMMGTSGAGMWGASSGWTGNAMPAQQNVWGAPSPPATQQQPNLFASSNDVWGGSAGAGGGAQQDPFGSFTAPSTTAQKKDDVFGDIWGGFK</sequence>
<feature type="compositionally biased region" description="Low complexity" evidence="1">
    <location>
        <begin position="200"/>
        <end position="227"/>
    </location>
</feature>
<feature type="compositionally biased region" description="Polar residues" evidence="1">
    <location>
        <begin position="152"/>
        <end position="166"/>
    </location>
</feature>
<protein>
    <submittedName>
        <fullName evidence="2">ARF GAP with effector function(S)</fullName>
    </submittedName>
</protein>
<evidence type="ECO:0000313" key="2">
    <source>
        <dbReference type="EMBL" id="KAL0576888.1"/>
    </source>
</evidence>
<gene>
    <name evidence="2" type="primary">AGE2</name>
    <name evidence="2" type="ORF">V5O48_005095</name>
</gene>
<dbReference type="PANTHER" id="PTHR45705:SF14">
    <property type="entry name" value="ARF-GAP DOMAIN-CONTAINING PROTEIN"/>
    <property type="match status" value="1"/>
</dbReference>
<comment type="caution">
    <text evidence="2">The sequence shown here is derived from an EMBL/GenBank/DDBJ whole genome shotgun (WGS) entry which is preliminary data.</text>
</comment>
<organism evidence="2 3">
    <name type="scientific">Marasmius crinis-equi</name>
    <dbReference type="NCBI Taxonomy" id="585013"/>
    <lineage>
        <taxon>Eukaryota</taxon>
        <taxon>Fungi</taxon>
        <taxon>Dikarya</taxon>
        <taxon>Basidiomycota</taxon>
        <taxon>Agaricomycotina</taxon>
        <taxon>Agaricomycetes</taxon>
        <taxon>Agaricomycetidae</taxon>
        <taxon>Agaricales</taxon>
        <taxon>Marasmiineae</taxon>
        <taxon>Marasmiaceae</taxon>
        <taxon>Marasmius</taxon>
    </lineage>
</organism>